<dbReference type="PANTHER" id="PTHR33538">
    <property type="entry name" value="PROTEIN GAMETE EXPRESSED 1"/>
    <property type="match status" value="1"/>
</dbReference>
<evidence type="ECO:0000313" key="3">
    <source>
        <dbReference type="EMBL" id="PHJ20203.1"/>
    </source>
</evidence>
<dbReference type="RefSeq" id="XP_067921894.1">
    <property type="nucleotide sequence ID" value="XM_068066122.1"/>
</dbReference>
<dbReference type="EMBL" id="MIGC01002960">
    <property type="protein sequence ID" value="PHJ20203.1"/>
    <property type="molecule type" value="Genomic_DNA"/>
</dbReference>
<keyword evidence="2" id="KW-0472">Membrane</keyword>
<feature type="compositionally biased region" description="Basic and acidic residues" evidence="1">
    <location>
        <begin position="1145"/>
        <end position="1154"/>
    </location>
</feature>
<feature type="region of interest" description="Disordered" evidence="1">
    <location>
        <begin position="668"/>
        <end position="692"/>
    </location>
</feature>
<keyword evidence="2 3" id="KW-0812">Transmembrane</keyword>
<dbReference type="GeneID" id="94429333"/>
<feature type="transmembrane region" description="Helical" evidence="2">
    <location>
        <begin position="20"/>
        <end position="42"/>
    </location>
</feature>
<feature type="region of interest" description="Disordered" evidence="1">
    <location>
        <begin position="1279"/>
        <end position="1464"/>
    </location>
</feature>
<feature type="region of interest" description="Disordered" evidence="1">
    <location>
        <begin position="1145"/>
        <end position="1257"/>
    </location>
</feature>
<dbReference type="VEuPathDB" id="ToxoDB:CSUI_005957"/>
<proteinExistence type="predicted"/>
<feature type="compositionally biased region" description="Basic and acidic residues" evidence="1">
    <location>
        <begin position="1405"/>
        <end position="1425"/>
    </location>
</feature>
<gene>
    <name evidence="3" type="ORF">CSUI_005957</name>
</gene>
<evidence type="ECO:0000313" key="4">
    <source>
        <dbReference type="Proteomes" id="UP000221165"/>
    </source>
</evidence>
<feature type="compositionally biased region" description="Basic residues" evidence="1">
    <location>
        <begin position="1426"/>
        <end position="1440"/>
    </location>
</feature>
<evidence type="ECO:0000256" key="2">
    <source>
        <dbReference type="SAM" id="Phobius"/>
    </source>
</evidence>
<dbReference type="PANTHER" id="PTHR33538:SF2">
    <property type="entry name" value="PROTEIN GAMETE EXPRESSED 1"/>
    <property type="match status" value="1"/>
</dbReference>
<dbReference type="Proteomes" id="UP000221165">
    <property type="component" value="Unassembled WGS sequence"/>
</dbReference>
<name>A0A2C6KW32_9APIC</name>
<dbReference type="InterPro" id="IPR040346">
    <property type="entry name" value="GEX1/Brambleberry"/>
</dbReference>
<feature type="compositionally biased region" description="Low complexity" evidence="1">
    <location>
        <begin position="1211"/>
        <end position="1237"/>
    </location>
</feature>
<keyword evidence="4" id="KW-1185">Reference proteome</keyword>
<feature type="compositionally biased region" description="Basic and acidic residues" evidence="1">
    <location>
        <begin position="1338"/>
        <end position="1349"/>
    </location>
</feature>
<feature type="compositionally biased region" description="Basic and acidic residues" evidence="1">
    <location>
        <begin position="1285"/>
        <end position="1297"/>
    </location>
</feature>
<keyword evidence="2" id="KW-1133">Transmembrane helix</keyword>
<feature type="compositionally biased region" description="Basic residues" evidence="1">
    <location>
        <begin position="1238"/>
        <end position="1252"/>
    </location>
</feature>
<comment type="caution">
    <text evidence="3">The sequence shown here is derived from an EMBL/GenBank/DDBJ whole genome shotgun (WGS) entry which is preliminary data.</text>
</comment>
<dbReference type="OrthoDB" id="333165at2759"/>
<reference evidence="3 4" key="1">
    <citation type="journal article" date="2017" name="Int. J. Parasitol.">
        <title>The genome of the protozoan parasite Cystoisospora suis and a reverse vaccinology approach to identify vaccine candidates.</title>
        <authorList>
            <person name="Palmieri N."/>
            <person name="Shrestha A."/>
            <person name="Ruttkowski B."/>
            <person name="Beck T."/>
            <person name="Vogl C."/>
            <person name="Tomley F."/>
            <person name="Blake D.P."/>
            <person name="Joachim A."/>
        </authorList>
    </citation>
    <scope>NUCLEOTIDE SEQUENCE [LARGE SCALE GENOMIC DNA]</scope>
    <source>
        <strain evidence="3 4">Wien I</strain>
    </source>
</reference>
<organism evidence="3 4">
    <name type="scientific">Cystoisospora suis</name>
    <dbReference type="NCBI Taxonomy" id="483139"/>
    <lineage>
        <taxon>Eukaryota</taxon>
        <taxon>Sar</taxon>
        <taxon>Alveolata</taxon>
        <taxon>Apicomplexa</taxon>
        <taxon>Conoidasida</taxon>
        <taxon>Coccidia</taxon>
        <taxon>Eucoccidiorida</taxon>
        <taxon>Eimeriorina</taxon>
        <taxon>Sarcocystidae</taxon>
        <taxon>Cystoisospora</taxon>
    </lineage>
</organism>
<feature type="compositionally biased region" description="Basic and acidic residues" evidence="1">
    <location>
        <begin position="1441"/>
        <end position="1454"/>
    </location>
</feature>
<feature type="compositionally biased region" description="Polar residues" evidence="1">
    <location>
        <begin position="901"/>
        <end position="919"/>
    </location>
</feature>
<protein>
    <submittedName>
        <fullName evidence="3">Transmembrane protein</fullName>
    </submittedName>
</protein>
<sequence length="1464" mass="164044">MCYLGDTRRPEVQSGCHEILPGRISIFVLFAGLLVTVSHYGYPDWSAGSATRVKFPKPVRATMASDCVHALQTVCVRGGLASDHHTSVHPWFFTIVSAEAKSPSLSTVEKGRTAYEMLQREADDSSSPSFGPVGSCWSEVLRQIHLLQQIPTEQACSSIGEASREYVALMRVKCLYARTGRSFPLPAQGCYLMPDEVPASWLVAGSERADSATLNQPSNVTDEHSAKTAVEVTNACTQLEEYLTTEMHERGHDALFDAVETARTEDLYSHEERSTEDRIDGEDEWRRALAERASERKRLILFRKLVRDCEELRRKIVDGCQHAETMDFGTFALVREQINHVDNICFFLHSAEWQRRSDATVSRLALASGAVAARLQEQATNLGEMQKIQKEQLEGGWQLQQLLTSVQDGMQEIFFLLQQIRVFHKYLAEAVGSAQTVCFYFLALLLSFLFTTHSRLNGARLPLFLVLFISGATELALRKWGPDVLYWRRTLTTEITEGSDSHRRHGMLEDGNRRATAGDREGRDWTEAMEDVETCAAILRCTYTVAAAGLWLYRALLHRTAEELLREEMRKLHKEMSAVRAALQHKTFATAMAADAAFARACKARLFQQKWIRSSNTSASMSYQEGSSHNQMRCMSEENQISEDQSAHSYSAIEESMTPKVATWRSPVVASPQGGSNKGEKTSLRNDYGGWSEMLNEREKRQEEELDRGMATCGNFSSLDQKIGENLEKHHILEEVSDNSRSANLPSDGVDVVASNLQKQVRELKQKLYNQEKVHTRLMSFCEDIILKFRRGEQPTQEEMRQASILQAQWNEVCGTAVALNTPGLFFSPSHPTDHPGEEVSEKASQSSLGSFSSLCDTKENNSSRSIQQSFPFFSFSASSSFPAPVASFLQREINEDNDRNSGTTTRIFSTESISQSGKPLNGDEECSKEDWYSSTENYSFVNDTLASRPEYKDLEYIEKDGRHDLYSSRPLGDSSFLSRRGDSFSSCSDVSFPEADTAAAQLLNCPSFLSKREETSSFVSCMNESSLNLVKGDRKNEGGGDICMALAAGSSSRGWRRLGSTTRLGCTYSTQSWLKPGMARWIPFIRRQQRGTSNGTLLSDTREDVKISRALDRDEGEEHDPTYLPTTLMKENRLLKGDKCLSADQEISPRDSRQPPQSKVFELKDTKLSDSTTKKTNRERKEGSHFNAISASPLEHSGKGAQDSDAVLTPCRSSSPSCCLHPSSTYTPLPSTSPKPIARRRNPPRAARPKGFKSVVDTQPPEEFFACLRDSSKTLNELSGSAARESKDSLVGKTSRESSLSPLHIEKDEGSQPLQAYDRRGCNTTCSTSDELCGANTREDDTMSKDEETGVQLGLYLPHPEPTTKTDREHRLRHPKRKQSPQWSVSPPLRESCKQNSEEDCDKEESAVEKKEKIGRSETQEKKSNAKRQIRKEVGKKKKDQNELEKDNKRVRVEAAPLQKYQS</sequence>
<evidence type="ECO:0000256" key="1">
    <source>
        <dbReference type="SAM" id="MobiDB-lite"/>
    </source>
</evidence>
<feature type="region of interest" description="Disordered" evidence="1">
    <location>
        <begin position="893"/>
        <end position="928"/>
    </location>
</feature>
<accession>A0A2C6KW32</accession>